<keyword evidence="3" id="KW-1185">Reference proteome</keyword>
<keyword evidence="1" id="KW-0472">Membrane</keyword>
<reference evidence="3" key="1">
    <citation type="submission" date="2016-10" db="EMBL/GenBank/DDBJ databases">
        <authorList>
            <person name="Varghese N."/>
            <person name="Submissions S."/>
        </authorList>
    </citation>
    <scope>NUCLEOTIDE SEQUENCE [LARGE SCALE GENOMIC DNA]</scope>
    <source>
        <strain evidence="3">IBRC-M 10760</strain>
    </source>
</reference>
<evidence type="ECO:0000313" key="3">
    <source>
        <dbReference type="Proteomes" id="UP000199076"/>
    </source>
</evidence>
<dbReference type="Proteomes" id="UP000199076">
    <property type="component" value="Unassembled WGS sequence"/>
</dbReference>
<accession>A0A1G7JTI0</accession>
<evidence type="ECO:0000313" key="2">
    <source>
        <dbReference type="EMBL" id="SDF28226.1"/>
    </source>
</evidence>
<dbReference type="AlphaFoldDB" id="A0A1G7JTI0"/>
<dbReference type="EMBL" id="FNBK01000005">
    <property type="protein sequence ID" value="SDF28226.1"/>
    <property type="molecule type" value="Genomic_DNA"/>
</dbReference>
<dbReference type="STRING" id="660518.SAMN05216218_10557"/>
<evidence type="ECO:0000256" key="1">
    <source>
        <dbReference type="SAM" id="Phobius"/>
    </source>
</evidence>
<organism evidence="2 3">
    <name type="scientific">Halorientalis regularis</name>
    <dbReference type="NCBI Taxonomy" id="660518"/>
    <lineage>
        <taxon>Archaea</taxon>
        <taxon>Methanobacteriati</taxon>
        <taxon>Methanobacteriota</taxon>
        <taxon>Stenosarchaea group</taxon>
        <taxon>Halobacteria</taxon>
        <taxon>Halobacteriales</taxon>
        <taxon>Haloarculaceae</taxon>
        <taxon>Halorientalis</taxon>
    </lineage>
</organism>
<keyword evidence="1" id="KW-1133">Transmembrane helix</keyword>
<protein>
    <submittedName>
        <fullName evidence="2">Uncharacterized protein</fullName>
    </submittedName>
</protein>
<sequence length="45" mass="4698">MMSRTGIGGCRLPGMAAGAPRRNAVVLLVYLFGIALAVSYLLGLF</sequence>
<proteinExistence type="predicted"/>
<name>A0A1G7JTI0_9EURY</name>
<feature type="transmembrane region" description="Helical" evidence="1">
    <location>
        <begin position="24"/>
        <end position="42"/>
    </location>
</feature>
<keyword evidence="1" id="KW-0812">Transmembrane</keyword>
<gene>
    <name evidence="2" type="ORF">SAMN05216218_10557</name>
</gene>